<evidence type="ECO:0000256" key="1">
    <source>
        <dbReference type="SAM" id="MobiDB-lite"/>
    </source>
</evidence>
<name>A0A0L0FTR9_9EUKA</name>
<feature type="compositionally biased region" description="Basic residues" evidence="1">
    <location>
        <begin position="335"/>
        <end position="347"/>
    </location>
</feature>
<gene>
    <name evidence="3" type="ORF">SARC_08269</name>
</gene>
<dbReference type="PANTHER" id="PTHR47765">
    <property type="entry name" value="3'-5' EXONUCLEASE DOMAIN-CONTAINING PROTEIN"/>
    <property type="match status" value="1"/>
</dbReference>
<organism evidence="3 4">
    <name type="scientific">Sphaeroforma arctica JP610</name>
    <dbReference type="NCBI Taxonomy" id="667725"/>
    <lineage>
        <taxon>Eukaryota</taxon>
        <taxon>Ichthyosporea</taxon>
        <taxon>Ichthyophonida</taxon>
        <taxon>Sphaeroforma</taxon>
    </lineage>
</organism>
<dbReference type="InterPro" id="IPR036397">
    <property type="entry name" value="RNaseH_sf"/>
</dbReference>
<evidence type="ECO:0000259" key="2">
    <source>
        <dbReference type="Pfam" id="PF01927"/>
    </source>
</evidence>
<evidence type="ECO:0000313" key="3">
    <source>
        <dbReference type="EMBL" id="KNC79333.1"/>
    </source>
</evidence>
<dbReference type="InterPro" id="IPR052408">
    <property type="entry name" value="Exonuclease_MUT-7-like"/>
</dbReference>
<accession>A0A0L0FTR9</accession>
<dbReference type="GeneID" id="25908773"/>
<dbReference type="Pfam" id="PF01927">
    <property type="entry name" value="Mut7-C"/>
    <property type="match status" value="1"/>
</dbReference>
<dbReference type="PANTHER" id="PTHR47765:SF2">
    <property type="entry name" value="EXONUCLEASE MUT-7 HOMOLOG"/>
    <property type="match status" value="1"/>
</dbReference>
<feature type="region of interest" description="Disordered" evidence="1">
    <location>
        <begin position="317"/>
        <end position="358"/>
    </location>
</feature>
<dbReference type="GO" id="GO:0003676">
    <property type="term" value="F:nucleic acid binding"/>
    <property type="evidence" value="ECO:0007669"/>
    <property type="project" value="InterPro"/>
</dbReference>
<evidence type="ECO:0000313" key="4">
    <source>
        <dbReference type="Proteomes" id="UP000054560"/>
    </source>
</evidence>
<dbReference type="RefSeq" id="XP_014153235.1">
    <property type="nucleotide sequence ID" value="XM_014297760.1"/>
</dbReference>
<dbReference type="InterPro" id="IPR012337">
    <property type="entry name" value="RNaseH-like_sf"/>
</dbReference>
<reference evidence="3 4" key="1">
    <citation type="submission" date="2011-02" db="EMBL/GenBank/DDBJ databases">
        <title>The Genome Sequence of Sphaeroforma arctica JP610.</title>
        <authorList>
            <consortium name="The Broad Institute Genome Sequencing Platform"/>
            <person name="Russ C."/>
            <person name="Cuomo C."/>
            <person name="Young S.K."/>
            <person name="Zeng Q."/>
            <person name="Gargeya S."/>
            <person name="Alvarado L."/>
            <person name="Berlin A."/>
            <person name="Chapman S.B."/>
            <person name="Chen Z."/>
            <person name="Freedman E."/>
            <person name="Gellesch M."/>
            <person name="Goldberg J."/>
            <person name="Griggs A."/>
            <person name="Gujja S."/>
            <person name="Heilman E."/>
            <person name="Heiman D."/>
            <person name="Howarth C."/>
            <person name="Mehta T."/>
            <person name="Neiman D."/>
            <person name="Pearson M."/>
            <person name="Roberts A."/>
            <person name="Saif S."/>
            <person name="Shea T."/>
            <person name="Shenoy N."/>
            <person name="Sisk P."/>
            <person name="Stolte C."/>
            <person name="Sykes S."/>
            <person name="White J."/>
            <person name="Yandava C."/>
            <person name="Burger G."/>
            <person name="Gray M.W."/>
            <person name="Holland P.W.H."/>
            <person name="King N."/>
            <person name="Lang F.B.F."/>
            <person name="Roger A.J."/>
            <person name="Ruiz-Trillo I."/>
            <person name="Haas B."/>
            <person name="Nusbaum C."/>
            <person name="Birren B."/>
        </authorList>
    </citation>
    <scope>NUCLEOTIDE SEQUENCE [LARGE SCALE GENOMIC DNA]</scope>
    <source>
        <strain evidence="3 4">JP610</strain>
    </source>
</reference>
<protein>
    <recommendedName>
        <fullName evidence="2">Mut7-C RNAse domain-containing protein</fullName>
    </recommendedName>
</protein>
<dbReference type="Proteomes" id="UP000054560">
    <property type="component" value="Unassembled WGS sequence"/>
</dbReference>
<sequence length="603" mass="66551">MSLTCGHIALLRSNRPLSQEQLKYAALDAVILIPLYYELCRQASDISVQTSPKLANRTTPIRALDLSCTPVVPAWLSEHVLEREMQVGMNTRTNETKKKKRVHTDVRPMKLRIRDTNGSILKALTADVDVSRMSELHLQESSYSWTDMYAAASELSALRSATIRDAESGGDHLWVDALGNPKFVCDAQSEGLAKQLRSVGIDAAFIGDDEFFASFVANKSRRCCEMGFNVAQKQYARSATSNENKANCLSTNRMRNNSAACSSASEASAMDADYIPTQVQVQASDHAHTYIQIQPNVPSHIRSHTPISPNARAQELTPLHTQPNPNTHEQTYTHTHTHAHTHTHPPTHTHTQTNKSEGVRTTTLPDGHVAAHTHSNGPQHTTACMNVNGRMPKIRNRKNGTYEHAPLPVPVVPAKGRTKHSIADKHRVGVYTWRCLLAVAAREGRIILTQHKGVANACHAAVLSDVRARVDGEGSVPLVPKCESDTKAGRGIGGQNNGSVVYYVRADNKIQQRKEIVTAYGLCIRDDMLLTRCLNCNGEFEGPLQAREVVDDLPCHRVLETPGRAYYRCTGTCRSASWYGSQFAFHVRKLKREGVAPTNSEVT</sequence>
<dbReference type="EMBL" id="KQ242323">
    <property type="protein sequence ID" value="KNC79333.1"/>
    <property type="molecule type" value="Genomic_DNA"/>
</dbReference>
<dbReference type="AlphaFoldDB" id="A0A0L0FTR9"/>
<keyword evidence="4" id="KW-1185">Reference proteome</keyword>
<dbReference type="OrthoDB" id="10261556at2759"/>
<proteinExistence type="predicted"/>
<dbReference type="InterPro" id="IPR002782">
    <property type="entry name" value="Mut7-C_RNAse_dom"/>
</dbReference>
<feature type="domain" description="Mut7-C RNAse" evidence="2">
    <location>
        <begin position="436"/>
        <end position="584"/>
    </location>
</feature>
<dbReference type="SUPFAM" id="SSF53098">
    <property type="entry name" value="Ribonuclease H-like"/>
    <property type="match status" value="1"/>
</dbReference>
<dbReference type="Gene3D" id="3.30.420.10">
    <property type="entry name" value="Ribonuclease H-like superfamily/Ribonuclease H"/>
    <property type="match status" value="1"/>
</dbReference>